<reference evidence="1 2" key="1">
    <citation type="journal article" date="2019" name="Sci. Rep.">
        <title>Orb-weaving spider Araneus ventricosus genome elucidates the spidroin gene catalogue.</title>
        <authorList>
            <person name="Kono N."/>
            <person name="Nakamura H."/>
            <person name="Ohtoshi R."/>
            <person name="Moran D.A.P."/>
            <person name="Shinohara A."/>
            <person name="Yoshida Y."/>
            <person name="Fujiwara M."/>
            <person name="Mori M."/>
            <person name="Tomita M."/>
            <person name="Arakawa K."/>
        </authorList>
    </citation>
    <scope>NUCLEOTIDE SEQUENCE [LARGE SCALE GENOMIC DNA]</scope>
</reference>
<comment type="caution">
    <text evidence="1">The sequence shown here is derived from an EMBL/GenBank/DDBJ whole genome shotgun (WGS) entry which is preliminary data.</text>
</comment>
<name>A0A4Y2JLV9_ARAVE</name>
<gene>
    <name evidence="1" type="ORF">AVEN_124687_1</name>
</gene>
<evidence type="ECO:0000313" key="2">
    <source>
        <dbReference type="Proteomes" id="UP000499080"/>
    </source>
</evidence>
<dbReference type="Proteomes" id="UP000499080">
    <property type="component" value="Unassembled WGS sequence"/>
</dbReference>
<dbReference type="AlphaFoldDB" id="A0A4Y2JLV9"/>
<accession>A0A4Y2JLV9</accession>
<evidence type="ECO:0000313" key="1">
    <source>
        <dbReference type="EMBL" id="GBM90439.1"/>
    </source>
</evidence>
<sequence>MKAEWLREVSGSHKMAAAPLTVTSLAPIGKDRNAHSFLIIPPWIKYAARVPTPRTSTLYEICYVLNNELDEVGGTHFSLVTEAGIWGLK</sequence>
<proteinExistence type="predicted"/>
<protein>
    <submittedName>
        <fullName evidence="1">Uncharacterized protein</fullName>
    </submittedName>
</protein>
<dbReference type="EMBL" id="BGPR01003620">
    <property type="protein sequence ID" value="GBM90439.1"/>
    <property type="molecule type" value="Genomic_DNA"/>
</dbReference>
<organism evidence="1 2">
    <name type="scientific">Araneus ventricosus</name>
    <name type="common">Orbweaver spider</name>
    <name type="synonym">Epeira ventricosa</name>
    <dbReference type="NCBI Taxonomy" id="182803"/>
    <lineage>
        <taxon>Eukaryota</taxon>
        <taxon>Metazoa</taxon>
        <taxon>Ecdysozoa</taxon>
        <taxon>Arthropoda</taxon>
        <taxon>Chelicerata</taxon>
        <taxon>Arachnida</taxon>
        <taxon>Araneae</taxon>
        <taxon>Araneomorphae</taxon>
        <taxon>Entelegynae</taxon>
        <taxon>Araneoidea</taxon>
        <taxon>Araneidae</taxon>
        <taxon>Araneus</taxon>
    </lineage>
</organism>
<keyword evidence="2" id="KW-1185">Reference proteome</keyword>